<name>A0A6J5MCJ5_9CAUD</name>
<proteinExistence type="predicted"/>
<organism evidence="1">
    <name type="scientific">uncultured Caudovirales phage</name>
    <dbReference type="NCBI Taxonomy" id="2100421"/>
    <lineage>
        <taxon>Viruses</taxon>
        <taxon>Duplodnaviria</taxon>
        <taxon>Heunggongvirae</taxon>
        <taxon>Uroviricota</taxon>
        <taxon>Caudoviricetes</taxon>
        <taxon>Peduoviridae</taxon>
        <taxon>Maltschvirus</taxon>
        <taxon>Maltschvirus maltsch</taxon>
    </lineage>
</organism>
<evidence type="ECO:0000313" key="1">
    <source>
        <dbReference type="EMBL" id="CAB4143517.1"/>
    </source>
</evidence>
<gene>
    <name evidence="1" type="ORF">UFOVP450_158</name>
</gene>
<protein>
    <submittedName>
        <fullName evidence="1">Uncharacterized protein</fullName>
    </submittedName>
</protein>
<dbReference type="EMBL" id="LR796421">
    <property type="protein sequence ID" value="CAB4143517.1"/>
    <property type="molecule type" value="Genomic_DNA"/>
</dbReference>
<reference evidence="1" key="1">
    <citation type="submission" date="2020-04" db="EMBL/GenBank/DDBJ databases">
        <authorList>
            <person name="Chiriac C."/>
            <person name="Salcher M."/>
            <person name="Ghai R."/>
            <person name="Kavagutti S V."/>
        </authorList>
    </citation>
    <scope>NUCLEOTIDE SEQUENCE</scope>
</reference>
<accession>A0A6J5MCJ5</accession>
<sequence length="546" mass="61036">MEGFFLQAYLYVMAGIFRNLDQSDVRLTPFRAYKRFSGVDAFVTYSATLDVNAEDLGNNPLVPVSGSDFTTNYKLKNSVWHSIDSQFYRFYYDNAKASFGQINHTRHPRLLHRDAHVISIPQSNFGEGIEPLTVEVDIAHMGTLLVDDLYGNLVWQSGSRYIAGTAGMPVESLVFSLKAAKYSKQFGEVLSNTFDYDYDKYPAVVQLNNVEVGYPIAGKHTVLKLNNTAYATSSIVIQPKGDKINDLLNFQNKDFAITLAFTTGSNGTSSILLEKKAREEIIKIDENGNTYKQLIYRYPYRLTHLSGSNKIQFEKSDGYTTLVATSSFAYRNQAALTLMRSGSVYTIAQAFAGALTTSSFTDTLFSSERYCTNTCNIFVGSDESGNSGSIKNIEDVAFYATAFNPSESLNLATYYNNPYATMGLVARKQGLIIINDPQYVDYLNNGNMNVDNVSYRGTTTIYENEVSCTISPGEFGFSSNPTLHYYNSVRNQYELQDFATGSDFRPYVSRVGLYNDSNDLLVIGTLSHPIQPPQNVDTTFIIRYDM</sequence>